<dbReference type="InterPro" id="IPR013815">
    <property type="entry name" value="ATP_grasp_subdomain_1"/>
</dbReference>
<reference evidence="6 7" key="1">
    <citation type="submission" date="2012-10" db="EMBL/GenBank/DDBJ databases">
        <authorList>
            <person name="Genoscope - CEA"/>
        </authorList>
    </citation>
    <scope>NUCLEOTIDE SEQUENCE [LARGE SCALE GENOMIC DNA]</scope>
    <source>
        <strain evidence="7">AM13 / DSM 14728</strain>
    </source>
</reference>
<dbReference type="PROSITE" id="PS50975">
    <property type="entry name" value="ATP_GRASP"/>
    <property type="match status" value="1"/>
</dbReference>
<sequence length="702" mass="75112">MYSYSCLKALFEPESIAVIGANADKLSTGSVITANLLASGYKGKIFPVNGEGEEVHGISALSSVSDLPRSTDMAIVCLPPAEVTNAIEALAEIPVRAAIVTSRGFGEIGREGYMLEQRLARTAKNSDMIILGPNCMGFMNSALSINASLETDFTSCGNIAFFSQSGALCTTALDWANSEGVGFSKFISLGNKAVLGEGTILSYLASDPDTKVIVGYCETLKDGQDFLRTAFDATFKKPLILLRAGETPAGIRAASAHAGALTGATSAYNAAFRQTGVMQAVDIEDMFNLAHAFSCQPLPEGSNVAIVTNSGGPGIIAADMCEKGTLNISRPSSSTLDKMKEFLPAYASLYNPIDMIGDATAETYHRTLRAVAEDDVFHSILVILTPAANILGEVEKVAADIIALGKECSKPIITCFMGDHSVEGARKLLRGAGIPCYDFPEAGVRSLDAMARCARWQKKDWPIDVCFRRDYSKAKSIVENCKLTGLNELVELDAQNLASAYELPVPETVLARTSNQAAKAAKRIGYPVVLKVASAQISRKEELGLVITNLNTPQELRRAFLQITTRATRRCKDAYITGCLVQKMGPENSHEIVITFRRDPQFGPLINFSLTGLHVDMLGDVSSRLAPLALNDAQEMIREVKAYPILRGARAGAAVDLGALEDILLMVSQMAIDLPEIQEAEFNPVIAGPEGAVIANMRMTVG</sequence>
<dbReference type="OrthoDB" id="9807426at2"/>
<dbReference type="GO" id="GO:0005524">
    <property type="term" value="F:ATP binding"/>
    <property type="evidence" value="ECO:0007669"/>
    <property type="project" value="UniProtKB-UniRule"/>
</dbReference>
<dbReference type="Pfam" id="PF13380">
    <property type="entry name" value="CoA_binding_2"/>
    <property type="match status" value="1"/>
</dbReference>
<dbReference type="Proteomes" id="UP000010808">
    <property type="component" value="Chromosome"/>
</dbReference>
<dbReference type="GO" id="GO:0046872">
    <property type="term" value="F:metal ion binding"/>
    <property type="evidence" value="ECO:0007669"/>
    <property type="project" value="InterPro"/>
</dbReference>
<dbReference type="Gene3D" id="3.30.1490.20">
    <property type="entry name" value="ATP-grasp fold, A domain"/>
    <property type="match status" value="1"/>
</dbReference>
<dbReference type="GO" id="GO:0043758">
    <property type="term" value="F:acetate-CoA ligase (ADP-forming) activity"/>
    <property type="evidence" value="ECO:0007669"/>
    <property type="project" value="InterPro"/>
</dbReference>
<dbReference type="EMBL" id="FO203522">
    <property type="protein sequence ID" value="CCO23849.1"/>
    <property type="molecule type" value="Genomic_DNA"/>
</dbReference>
<evidence type="ECO:0000256" key="1">
    <source>
        <dbReference type="ARBA" id="ARBA00022598"/>
    </source>
</evidence>
<dbReference type="SUPFAM" id="SSF52210">
    <property type="entry name" value="Succinyl-CoA synthetase domains"/>
    <property type="match status" value="2"/>
</dbReference>
<dbReference type="SUPFAM" id="SSF51735">
    <property type="entry name" value="NAD(P)-binding Rossmann-fold domains"/>
    <property type="match status" value="1"/>
</dbReference>
<evidence type="ECO:0000256" key="3">
    <source>
        <dbReference type="ARBA" id="ARBA00022840"/>
    </source>
</evidence>
<dbReference type="InterPro" id="IPR016102">
    <property type="entry name" value="Succinyl-CoA_synth-like"/>
</dbReference>
<dbReference type="PATRIC" id="fig|1121451.3.peg.1810"/>
<dbReference type="Gene3D" id="3.40.50.261">
    <property type="entry name" value="Succinyl-CoA synthetase domains"/>
    <property type="match status" value="2"/>
</dbReference>
<evidence type="ECO:0000313" key="6">
    <source>
        <dbReference type="EMBL" id="CCO23849.1"/>
    </source>
</evidence>
<evidence type="ECO:0000256" key="4">
    <source>
        <dbReference type="PROSITE-ProRule" id="PRU00409"/>
    </source>
</evidence>
<dbReference type="PANTHER" id="PTHR43334">
    <property type="entry name" value="ACETATE--COA LIGASE [ADP-FORMING]"/>
    <property type="match status" value="1"/>
</dbReference>
<dbReference type="PANTHER" id="PTHR43334:SF1">
    <property type="entry name" value="3-HYDROXYPROPIONATE--COA LIGASE [ADP-FORMING]"/>
    <property type="match status" value="1"/>
</dbReference>
<dbReference type="Gene3D" id="3.30.470.20">
    <property type="entry name" value="ATP-grasp fold, B domain"/>
    <property type="match status" value="1"/>
</dbReference>
<dbReference type="SMART" id="SM00881">
    <property type="entry name" value="CoA_binding"/>
    <property type="match status" value="1"/>
</dbReference>
<evidence type="ECO:0000313" key="7">
    <source>
        <dbReference type="Proteomes" id="UP000010808"/>
    </source>
</evidence>
<proteinExistence type="predicted"/>
<dbReference type="Pfam" id="PF19045">
    <property type="entry name" value="Ligase_CoA_2"/>
    <property type="match status" value="1"/>
</dbReference>
<dbReference type="InterPro" id="IPR032875">
    <property type="entry name" value="Succ_CoA_lig_flav_dom"/>
</dbReference>
<organism evidence="6 7">
    <name type="scientific">Maridesulfovibrio hydrothermalis AM13 = DSM 14728</name>
    <dbReference type="NCBI Taxonomy" id="1121451"/>
    <lineage>
        <taxon>Bacteria</taxon>
        <taxon>Pseudomonadati</taxon>
        <taxon>Thermodesulfobacteriota</taxon>
        <taxon>Desulfovibrionia</taxon>
        <taxon>Desulfovibrionales</taxon>
        <taxon>Desulfovibrionaceae</taxon>
        <taxon>Maridesulfovibrio</taxon>
    </lineage>
</organism>
<dbReference type="STRING" id="1121451.DESAM_21572"/>
<dbReference type="AlphaFoldDB" id="L0RAS1"/>
<feature type="domain" description="ATP-grasp" evidence="5">
    <location>
        <begin position="495"/>
        <end position="531"/>
    </location>
</feature>
<dbReference type="eggNOG" id="COG1042">
    <property type="taxonomic scope" value="Bacteria"/>
</dbReference>
<dbReference type="KEGG" id="dhy:DESAM_21572"/>
<dbReference type="InterPro" id="IPR011761">
    <property type="entry name" value="ATP-grasp"/>
</dbReference>
<keyword evidence="3 4" id="KW-0067">ATP-binding</keyword>
<keyword evidence="1" id="KW-0436">Ligase</keyword>
<dbReference type="InterPro" id="IPR051538">
    <property type="entry name" value="Acyl-CoA_Synth/Transferase"/>
</dbReference>
<dbReference type="Gene3D" id="3.40.50.720">
    <property type="entry name" value="NAD(P)-binding Rossmann-like Domain"/>
    <property type="match status" value="1"/>
</dbReference>
<gene>
    <name evidence="6" type="ORF">DESAM_21572</name>
</gene>
<evidence type="ECO:0000256" key="2">
    <source>
        <dbReference type="ARBA" id="ARBA00022741"/>
    </source>
</evidence>
<dbReference type="SUPFAM" id="SSF56059">
    <property type="entry name" value="Glutathione synthetase ATP-binding domain-like"/>
    <property type="match status" value="1"/>
</dbReference>
<dbReference type="HOGENOM" id="CLU_007415_3_1_7"/>
<dbReference type="Pfam" id="PF13549">
    <property type="entry name" value="ATP-grasp_5"/>
    <property type="match status" value="1"/>
</dbReference>
<dbReference type="InterPro" id="IPR036291">
    <property type="entry name" value="NAD(P)-bd_dom_sf"/>
</dbReference>
<dbReference type="InterPro" id="IPR003781">
    <property type="entry name" value="CoA-bd"/>
</dbReference>
<dbReference type="RefSeq" id="WP_015336452.1">
    <property type="nucleotide sequence ID" value="NC_020055.1"/>
</dbReference>
<evidence type="ECO:0000259" key="5">
    <source>
        <dbReference type="PROSITE" id="PS50975"/>
    </source>
</evidence>
<dbReference type="InterPro" id="IPR043938">
    <property type="entry name" value="Ligase_CoA_dom"/>
</dbReference>
<accession>L0RAS1</accession>
<keyword evidence="7" id="KW-1185">Reference proteome</keyword>
<name>L0RAS1_9BACT</name>
<dbReference type="Pfam" id="PF13607">
    <property type="entry name" value="Succ_CoA_lig"/>
    <property type="match status" value="1"/>
</dbReference>
<keyword evidence="2 4" id="KW-0547">Nucleotide-binding</keyword>
<protein>
    <submittedName>
        <fullName evidence="6">CoA-binding domain protein</fullName>
    </submittedName>
</protein>